<evidence type="ECO:0000313" key="2">
    <source>
        <dbReference type="EMBL" id="MED6287292.1"/>
    </source>
</evidence>
<sequence>MGQAEGEELITLWEYIRLAAESCTRQAEVAEEQRVAREQRLPFWGSRLAIPLPGGGQQLLCYAADSVTGGARGLFLPVPGVFEDEPPPLPFQDGFEDELPLLPVPEGFEDEPPPLLVIDPGELGEELPPLLVPVPEGFKDGPLPLPVPVRKGCEDALPQSAVSQRLHRRCPGHSSPGSQWFLHHSPGVHRGSGSHKLHRRLPCDRPLDWLL</sequence>
<feature type="region of interest" description="Disordered" evidence="1">
    <location>
        <begin position="176"/>
        <end position="198"/>
    </location>
</feature>
<protein>
    <submittedName>
        <fullName evidence="2">Uncharacterized protein</fullName>
    </submittedName>
</protein>
<gene>
    <name evidence="2" type="ORF">CHARACLAT_014875</name>
</gene>
<proteinExistence type="predicted"/>
<evidence type="ECO:0000256" key="1">
    <source>
        <dbReference type="SAM" id="MobiDB-lite"/>
    </source>
</evidence>
<name>A0ABU7EJ58_9TELE</name>
<keyword evidence="3" id="KW-1185">Reference proteome</keyword>
<dbReference type="EMBL" id="JAHUTJ010058510">
    <property type="protein sequence ID" value="MED6287292.1"/>
    <property type="molecule type" value="Genomic_DNA"/>
</dbReference>
<accession>A0ABU7EJ58</accession>
<organism evidence="2 3">
    <name type="scientific">Characodon lateralis</name>
    <dbReference type="NCBI Taxonomy" id="208331"/>
    <lineage>
        <taxon>Eukaryota</taxon>
        <taxon>Metazoa</taxon>
        <taxon>Chordata</taxon>
        <taxon>Craniata</taxon>
        <taxon>Vertebrata</taxon>
        <taxon>Euteleostomi</taxon>
        <taxon>Actinopterygii</taxon>
        <taxon>Neopterygii</taxon>
        <taxon>Teleostei</taxon>
        <taxon>Neoteleostei</taxon>
        <taxon>Acanthomorphata</taxon>
        <taxon>Ovalentaria</taxon>
        <taxon>Atherinomorphae</taxon>
        <taxon>Cyprinodontiformes</taxon>
        <taxon>Goodeidae</taxon>
        <taxon>Characodon</taxon>
    </lineage>
</organism>
<dbReference type="Proteomes" id="UP001352852">
    <property type="component" value="Unassembled WGS sequence"/>
</dbReference>
<reference evidence="2 3" key="1">
    <citation type="submission" date="2021-06" db="EMBL/GenBank/DDBJ databases">
        <authorList>
            <person name="Palmer J.M."/>
        </authorList>
    </citation>
    <scope>NUCLEOTIDE SEQUENCE [LARGE SCALE GENOMIC DNA]</scope>
    <source>
        <strain evidence="2 3">CL_MEX2019</strain>
        <tissue evidence="2">Muscle</tissue>
    </source>
</reference>
<evidence type="ECO:0000313" key="3">
    <source>
        <dbReference type="Proteomes" id="UP001352852"/>
    </source>
</evidence>
<comment type="caution">
    <text evidence="2">The sequence shown here is derived from an EMBL/GenBank/DDBJ whole genome shotgun (WGS) entry which is preliminary data.</text>
</comment>